<dbReference type="Gene3D" id="3.40.50.10320">
    <property type="entry name" value="LmbE-like"/>
    <property type="match status" value="1"/>
</dbReference>
<dbReference type="Proteomes" id="UP000184395">
    <property type="component" value="Unassembled WGS sequence"/>
</dbReference>
<dbReference type="GeneID" id="301977113"/>
<organism evidence="2 3">
    <name type="scientific">Paraburkholderia terricola</name>
    <dbReference type="NCBI Taxonomy" id="169427"/>
    <lineage>
        <taxon>Bacteria</taxon>
        <taxon>Pseudomonadati</taxon>
        <taxon>Pseudomonadota</taxon>
        <taxon>Betaproteobacteria</taxon>
        <taxon>Burkholderiales</taxon>
        <taxon>Burkholderiaceae</taxon>
        <taxon>Paraburkholderia</taxon>
    </lineage>
</organism>
<dbReference type="OrthoDB" id="6064917at2"/>
<dbReference type="AlphaFoldDB" id="A0A1M6MAS1"/>
<keyword evidence="1" id="KW-0732">Signal</keyword>
<dbReference type="Gene3D" id="2.80.10.50">
    <property type="match status" value="1"/>
</dbReference>
<dbReference type="RefSeq" id="WP_073428149.1">
    <property type="nucleotide sequence ID" value="NZ_CADFGY010000005.1"/>
</dbReference>
<dbReference type="PROSITE" id="PS50231">
    <property type="entry name" value="RICIN_B_LECTIN"/>
    <property type="match status" value="1"/>
</dbReference>
<feature type="chain" id="PRO_5009919462" evidence="1">
    <location>
        <begin position="35"/>
        <end position="796"/>
    </location>
</feature>
<evidence type="ECO:0000256" key="1">
    <source>
        <dbReference type="SAM" id="SignalP"/>
    </source>
</evidence>
<accession>A0A1M6MAS1</accession>
<dbReference type="InterPro" id="IPR024078">
    <property type="entry name" value="LmbE-like_dom_sf"/>
</dbReference>
<protein>
    <submittedName>
        <fullName evidence="2">GlcNAc-PI de-N-acetylase</fullName>
    </submittedName>
</protein>
<reference evidence="2 3" key="1">
    <citation type="submission" date="2016-11" db="EMBL/GenBank/DDBJ databases">
        <authorList>
            <person name="Jaros S."/>
            <person name="Januszkiewicz K."/>
            <person name="Wedrychowicz H."/>
        </authorList>
    </citation>
    <scope>NUCLEOTIDE SEQUENCE [LARGE SCALE GENOMIC DNA]</scope>
    <source>
        <strain evidence="2 3">LMG 20594</strain>
    </source>
</reference>
<dbReference type="SUPFAM" id="SSF69318">
    <property type="entry name" value="Integrin alpha N-terminal domain"/>
    <property type="match status" value="1"/>
</dbReference>
<evidence type="ECO:0000313" key="2">
    <source>
        <dbReference type="EMBL" id="SHJ80551.1"/>
    </source>
</evidence>
<dbReference type="InterPro" id="IPR003737">
    <property type="entry name" value="GlcNAc_PI_deacetylase-related"/>
</dbReference>
<dbReference type="EMBL" id="FRAB01000007">
    <property type="protein sequence ID" value="SHJ80551.1"/>
    <property type="molecule type" value="Genomic_DNA"/>
</dbReference>
<dbReference type="STRING" id="169427.SAMN05192548_100732"/>
<dbReference type="Pfam" id="PF02585">
    <property type="entry name" value="PIG-L"/>
    <property type="match status" value="1"/>
</dbReference>
<dbReference type="InterPro" id="IPR028994">
    <property type="entry name" value="Integrin_alpha_N"/>
</dbReference>
<dbReference type="SUPFAM" id="SSF102588">
    <property type="entry name" value="LmbE-like"/>
    <property type="match status" value="1"/>
</dbReference>
<proteinExistence type="predicted"/>
<name>A0A1M6MAS1_9BURK</name>
<dbReference type="Gene3D" id="2.40.128.340">
    <property type="match status" value="1"/>
</dbReference>
<dbReference type="KEGG" id="pts:CUJ90_02870"/>
<evidence type="ECO:0000313" key="3">
    <source>
        <dbReference type="Proteomes" id="UP000184395"/>
    </source>
</evidence>
<sequence length="796" mass="86090">MRLSATRFVRDSFTALLALLALLLLAVLPVAARAADCSPGTLITVVAHLDDDLLFVDPAISERLDAGWCITTVHLIGGANGADFAYVQTRERASRLAYARMAGVRDEWLESTIAIAGKLVHQMVLKDKPQVRLLEFRLPGGGVRGGREPLGLLWEQHATLSTYPMNADGSARVKYDRDSLSATLQAILAPASEIFTLNPDTVPFIEHPDHIYAARITRHVAQTLGKSVPIEYHVTYPTGGWPGNLPAAEVQRKRDIVASYFSIDGGESSHVFGEFQWDGNWIARRYAFADRSDRRAADFQSRPVQLFNAAASRCLSSAGAGHAPTLAACDGSAAQQWRWEPLTVYPGNTRNAALVSVLTSQCIAERDGYLVSETCDQWDMAQRWTPWDFGLVYTPQRHCLGENAGELVMRGCTALTTRFRWAATQRTQANDARLATAMYGDLAGSGEQAAVYVQRQPHGPGFNVYAVALAKASRPALWYASAVPFDPRALSPSCANDKLCFDSARFLLGDFDGDGKADLMVVTARQAGTAFWLLRSTGARFEAPRLWLQTSSAFKPELTQQYVAADFTGTGRAGVLIAQKRADSGLDLWVASSAGSSGSAPALWAQARNLRQNANFVPLKMAGSRASLVAVENVDGRLALTPIANDGARLTLGERKPLPPRFSPDFVKVTAGATQGKDSHALILLTPHLDGSNGDAMIDIATMNPHDATSTPIQAATLSGMSWSDVFPAFVRENGHAALVLYRRVDATLGDFYFTGGSAALSRYAVTEDFALGAAQELGELPGLFSETVRIDRLAR</sequence>
<dbReference type="SUPFAM" id="SSF50370">
    <property type="entry name" value="Ricin B-like lectins"/>
    <property type="match status" value="1"/>
</dbReference>
<dbReference type="InterPro" id="IPR035992">
    <property type="entry name" value="Ricin_B-like_lectins"/>
</dbReference>
<feature type="signal peptide" evidence="1">
    <location>
        <begin position="1"/>
        <end position="34"/>
    </location>
</feature>
<gene>
    <name evidence="2" type="ORF">SAMN05192548_100732</name>
</gene>